<dbReference type="EMBL" id="ASGP02000003">
    <property type="protein sequence ID" value="KAH9516099.1"/>
    <property type="molecule type" value="Genomic_DNA"/>
</dbReference>
<dbReference type="InterPro" id="IPR051503">
    <property type="entry name" value="ComplSys_Reg/VirEntry_Med"/>
</dbReference>
<dbReference type="Proteomes" id="UP000790347">
    <property type="component" value="Unassembled WGS sequence"/>
</dbReference>
<gene>
    <name evidence="9" type="ORF">DERF_006861</name>
</gene>
<evidence type="ECO:0000256" key="1">
    <source>
        <dbReference type="ARBA" id="ARBA00004328"/>
    </source>
</evidence>
<dbReference type="InterPro" id="IPR035976">
    <property type="entry name" value="Sushi/SCR/CCP_sf"/>
</dbReference>
<feature type="chain" id="PRO_5037254207" description="Sushi domain-containing protein" evidence="7">
    <location>
        <begin position="31"/>
        <end position="772"/>
    </location>
</feature>
<keyword evidence="6" id="KW-1133">Transmembrane helix</keyword>
<feature type="domain" description="Sushi" evidence="8">
    <location>
        <begin position="358"/>
        <end position="421"/>
    </location>
</feature>
<dbReference type="PROSITE" id="PS50923">
    <property type="entry name" value="SUSHI"/>
    <property type="match status" value="1"/>
</dbReference>
<evidence type="ECO:0000256" key="7">
    <source>
        <dbReference type="SAM" id="SignalP"/>
    </source>
</evidence>
<dbReference type="PANTHER" id="PTHR45785:SF2">
    <property type="entry name" value="COMPLEMENT FACTOR H-RELATED"/>
    <property type="match status" value="1"/>
</dbReference>
<evidence type="ECO:0000259" key="8">
    <source>
        <dbReference type="PROSITE" id="PS50923"/>
    </source>
</evidence>
<dbReference type="OrthoDB" id="6495396at2759"/>
<dbReference type="InterPro" id="IPR000436">
    <property type="entry name" value="Sushi_SCR_CCP_dom"/>
</dbReference>
<evidence type="ECO:0000313" key="9">
    <source>
        <dbReference type="EMBL" id="KAH9516099.1"/>
    </source>
</evidence>
<reference evidence="9" key="2">
    <citation type="journal article" date="2022" name="Res Sq">
        <title>Comparative Genomics Reveals Insights into the Divergent Evolution of Astigmatic Mites and Household Pest Adaptations.</title>
        <authorList>
            <person name="Xiong Q."/>
            <person name="Wan A.T.-Y."/>
            <person name="Liu X.-Y."/>
            <person name="Fung C.S.-H."/>
            <person name="Xiao X."/>
            <person name="Malainual N."/>
            <person name="Hou J."/>
            <person name="Wang L."/>
            <person name="Wang M."/>
            <person name="Yang K."/>
            <person name="Cui Y."/>
            <person name="Leung E."/>
            <person name="Nong W."/>
            <person name="Shin S.-K."/>
            <person name="Au S."/>
            <person name="Jeong K.Y."/>
            <person name="Chew F.T."/>
            <person name="Hui J."/>
            <person name="Leung T.F."/>
            <person name="Tungtrongchitr A."/>
            <person name="Zhong N."/>
            <person name="Liu Z."/>
            <person name="Tsui S."/>
        </authorList>
    </citation>
    <scope>NUCLEOTIDE SEQUENCE</scope>
    <source>
        <strain evidence="9">Derf</strain>
        <tissue evidence="9">Whole organism</tissue>
    </source>
</reference>
<dbReference type="AlphaFoldDB" id="A0A922HWS0"/>
<keyword evidence="6" id="KW-0472">Membrane</keyword>
<feature type="disulfide bond" evidence="5">
    <location>
        <begin position="392"/>
        <end position="419"/>
    </location>
</feature>
<dbReference type="SUPFAM" id="SSF57535">
    <property type="entry name" value="Complement control module/SCR domain"/>
    <property type="match status" value="1"/>
</dbReference>
<evidence type="ECO:0000313" key="10">
    <source>
        <dbReference type="Proteomes" id="UP000790347"/>
    </source>
</evidence>
<name>A0A922HWS0_DERFA</name>
<evidence type="ECO:0000256" key="6">
    <source>
        <dbReference type="SAM" id="Phobius"/>
    </source>
</evidence>
<sequence>MFLLMITKKSIVSSSLFFLSLMVMIPNYHLQQQQSCSDEFHKECHCGSPAMPPSTSLFTRIVYPNSTIKVELYNESIPYGYAKYLRVYYKCTDDRDVLVGNNMRECSRGNWIGLVPRCAINNLNQTKLSHVKVSDFKVTDTIGKENDNNLFGNFPEDKPINVLIYYDESLQLNPNGSFEVPLINQPHDCLRWSLSSKQVWTMNLDRKTLVHYVRLKLYGDHIEDLYLNHEIGIDLSLTNISIQVSNNQSRQMDSLQLEIKCDETIPKESQFSTYHQKYSANYLVLDFLCEIDDKEKSLFEFLFAEDYDIDELLIGVIEVRFEMFNILHIDHGQNIDLEFKQKIFVISLCELHLYSFEPDCGTPDLPVTAIVQRDFNFIEDNGHVRKSYKYTCPYNQEIRGNPNIECGYYGKWKAEFPTCDHSNPCSLLKNLTFMPGYLVDVKYETTMMNKKYKDVIVPNGKFAKIICIRLNDRSDSIDQQIMDDKNATFSINQVENNNYTTHQKMISQPRRDVSQIKCINGKWIGMESVDCIMRKSILEENPILKNVSGTELNKSQVVSLPVRMIQILFVLFIFLLLIIICLLIYMIIFRKRMTKQVKKRNSKEPNQDHGAFSEGMFQNHGMLGIPTFHFDSATYRPDYYSSVEDFYERINLEERDSHLYHTIPNPNYNIQSHYSDLSIYPSLSSKFSSNYRPPTLNLDLGEERYNSIYGLEEDGVFDQQQQQEPIQQVTGVKDFLETTIINDEDTRKCSSQYNSLSRSSTGYLRKNSIYET</sequence>
<keyword evidence="3 7" id="KW-0732">Signal</keyword>
<feature type="transmembrane region" description="Helical" evidence="6">
    <location>
        <begin position="564"/>
        <end position="589"/>
    </location>
</feature>
<organism evidence="9 10">
    <name type="scientific">Dermatophagoides farinae</name>
    <name type="common">American house dust mite</name>
    <dbReference type="NCBI Taxonomy" id="6954"/>
    <lineage>
        <taxon>Eukaryota</taxon>
        <taxon>Metazoa</taxon>
        <taxon>Ecdysozoa</taxon>
        <taxon>Arthropoda</taxon>
        <taxon>Chelicerata</taxon>
        <taxon>Arachnida</taxon>
        <taxon>Acari</taxon>
        <taxon>Acariformes</taxon>
        <taxon>Sarcoptiformes</taxon>
        <taxon>Astigmata</taxon>
        <taxon>Psoroptidia</taxon>
        <taxon>Analgoidea</taxon>
        <taxon>Pyroglyphidae</taxon>
        <taxon>Dermatophagoidinae</taxon>
        <taxon>Dermatophagoides</taxon>
    </lineage>
</organism>
<evidence type="ECO:0000256" key="4">
    <source>
        <dbReference type="ARBA" id="ARBA00023157"/>
    </source>
</evidence>
<comment type="subcellular location">
    <subcellularLocation>
        <location evidence="1">Virion</location>
    </subcellularLocation>
</comment>
<keyword evidence="10" id="KW-1185">Reference proteome</keyword>
<keyword evidence="4 5" id="KW-1015">Disulfide bond</keyword>
<reference evidence="9" key="1">
    <citation type="submission" date="2013-05" db="EMBL/GenBank/DDBJ databases">
        <authorList>
            <person name="Yim A.K.Y."/>
            <person name="Chan T.F."/>
            <person name="Ji K.M."/>
            <person name="Liu X.Y."/>
            <person name="Zhou J.W."/>
            <person name="Li R.Q."/>
            <person name="Yang K.Y."/>
            <person name="Li J."/>
            <person name="Li M."/>
            <person name="Law P.T.W."/>
            <person name="Wu Y.L."/>
            <person name="Cai Z.L."/>
            <person name="Qin H."/>
            <person name="Bao Y."/>
            <person name="Leung R.K.K."/>
            <person name="Ng P.K.S."/>
            <person name="Zou J."/>
            <person name="Zhong X.J."/>
            <person name="Ran P.X."/>
            <person name="Zhong N.S."/>
            <person name="Liu Z.G."/>
            <person name="Tsui S.K.W."/>
        </authorList>
    </citation>
    <scope>NUCLEOTIDE SEQUENCE</scope>
    <source>
        <strain evidence="9">Derf</strain>
        <tissue evidence="9">Whole organism</tissue>
    </source>
</reference>
<dbReference type="SMART" id="SM00032">
    <property type="entry name" value="CCP"/>
    <property type="match status" value="2"/>
</dbReference>
<keyword evidence="2 5" id="KW-0768">Sushi</keyword>
<accession>A0A922HWS0</accession>
<keyword evidence="6" id="KW-0812">Transmembrane</keyword>
<protein>
    <recommendedName>
        <fullName evidence="8">Sushi domain-containing protein</fullName>
    </recommendedName>
</protein>
<feature type="signal peptide" evidence="7">
    <location>
        <begin position="1"/>
        <end position="30"/>
    </location>
</feature>
<comment type="caution">
    <text evidence="5">Lacks conserved residue(s) required for the propagation of feature annotation.</text>
</comment>
<evidence type="ECO:0000256" key="3">
    <source>
        <dbReference type="ARBA" id="ARBA00022729"/>
    </source>
</evidence>
<dbReference type="Pfam" id="PF00084">
    <property type="entry name" value="Sushi"/>
    <property type="match status" value="1"/>
</dbReference>
<evidence type="ECO:0000256" key="5">
    <source>
        <dbReference type="PROSITE-ProRule" id="PRU00302"/>
    </source>
</evidence>
<dbReference type="CDD" id="cd00033">
    <property type="entry name" value="CCP"/>
    <property type="match status" value="1"/>
</dbReference>
<dbReference type="PANTHER" id="PTHR45785">
    <property type="entry name" value="COMPLEMENT FACTOR H-RELATED"/>
    <property type="match status" value="1"/>
</dbReference>
<comment type="caution">
    <text evidence="9">The sequence shown here is derived from an EMBL/GenBank/DDBJ whole genome shotgun (WGS) entry which is preliminary data.</text>
</comment>
<evidence type="ECO:0000256" key="2">
    <source>
        <dbReference type="ARBA" id="ARBA00022659"/>
    </source>
</evidence>
<proteinExistence type="predicted"/>